<evidence type="ECO:0000256" key="2">
    <source>
        <dbReference type="ARBA" id="ARBA00022475"/>
    </source>
</evidence>
<dbReference type="InterPro" id="IPR050833">
    <property type="entry name" value="Poly_Biosynth_Transport"/>
</dbReference>
<name>A0ABT5QN17_9GAMM</name>
<dbReference type="PANTHER" id="PTHR30250">
    <property type="entry name" value="PST FAMILY PREDICTED COLANIC ACID TRANSPORTER"/>
    <property type="match status" value="1"/>
</dbReference>
<accession>A0ABT5QN17</accession>
<keyword evidence="2" id="KW-1003">Cell membrane</keyword>
<keyword evidence="5 6" id="KW-0472">Membrane</keyword>
<evidence type="ECO:0000256" key="5">
    <source>
        <dbReference type="ARBA" id="ARBA00023136"/>
    </source>
</evidence>
<proteinExistence type="predicted"/>
<dbReference type="EMBL" id="JAJUBB010000010">
    <property type="protein sequence ID" value="MDD1782372.1"/>
    <property type="molecule type" value="Genomic_DNA"/>
</dbReference>
<comment type="subcellular location">
    <subcellularLocation>
        <location evidence="1">Cell membrane</location>
        <topology evidence="1">Multi-pass membrane protein</topology>
    </subcellularLocation>
</comment>
<keyword evidence="3 6" id="KW-0812">Transmembrane</keyword>
<comment type="caution">
    <text evidence="7">The sequence shown here is derived from an EMBL/GenBank/DDBJ whole genome shotgun (WGS) entry which is preliminary data.</text>
</comment>
<feature type="transmembrane region" description="Helical" evidence="6">
    <location>
        <begin position="147"/>
        <end position="165"/>
    </location>
</feature>
<evidence type="ECO:0000313" key="8">
    <source>
        <dbReference type="Proteomes" id="UP001149821"/>
    </source>
</evidence>
<feature type="transmembrane region" description="Helical" evidence="6">
    <location>
        <begin position="330"/>
        <end position="350"/>
    </location>
</feature>
<feature type="transmembrane region" description="Helical" evidence="6">
    <location>
        <begin position="104"/>
        <end position="126"/>
    </location>
</feature>
<dbReference type="Pfam" id="PF13440">
    <property type="entry name" value="Polysacc_synt_3"/>
    <property type="match status" value="1"/>
</dbReference>
<sequence>MEKSLIRSIMTLATGSIAASIVMAISIPVLSRFFSPEEFGVFGVYLSIVGLISLFASANIESALMLTSRKNERAIILKTCTIITIASSIVTTLALSIFSNQAKIYFGTESIIPILLVIPGVIAFCGHKLITINANSNKEYGYVSKATFYRSVSIVVCQLALSFVLAGTYGLILGSILSYVLYIQYFCFNSNFKRDFKSSKITSKKAKYILQKYRRTYIHLFPQSLLNYASQQLPYLIFPLYYSTSVIGGLFIAQRLLKMPAGILTMALRNVFYPYFREQNSEGIYHTYIKLTSGLFFVGFPICIIMYYYISDLVVLVLGDNWREAGEYSKYMLFWVFMSIVNVATTPALTIISENKLLLKFEIIDFTIKTVILLYCLNSKMTAKHTIMYYSLTCGISYIAICLICTYRLHLNKHVEINA</sequence>
<feature type="transmembrane region" description="Helical" evidence="6">
    <location>
        <begin position="233"/>
        <end position="253"/>
    </location>
</feature>
<keyword evidence="8" id="KW-1185">Reference proteome</keyword>
<dbReference type="PANTHER" id="PTHR30250:SF11">
    <property type="entry name" value="O-ANTIGEN TRANSPORTER-RELATED"/>
    <property type="match status" value="1"/>
</dbReference>
<feature type="transmembrane region" description="Helical" evidence="6">
    <location>
        <begin position="288"/>
        <end position="310"/>
    </location>
</feature>
<evidence type="ECO:0000256" key="6">
    <source>
        <dbReference type="SAM" id="Phobius"/>
    </source>
</evidence>
<organism evidence="7 8">
    <name type="scientific">Enterovibrio qingdaonensis</name>
    <dbReference type="NCBI Taxonomy" id="2899818"/>
    <lineage>
        <taxon>Bacteria</taxon>
        <taxon>Pseudomonadati</taxon>
        <taxon>Pseudomonadota</taxon>
        <taxon>Gammaproteobacteria</taxon>
        <taxon>Vibrionales</taxon>
        <taxon>Vibrionaceae</taxon>
        <taxon>Enterovibrio</taxon>
    </lineage>
</organism>
<protein>
    <submittedName>
        <fullName evidence="7">Oligosaccharide flippase family protein</fullName>
    </submittedName>
</protein>
<evidence type="ECO:0000256" key="1">
    <source>
        <dbReference type="ARBA" id="ARBA00004651"/>
    </source>
</evidence>
<keyword evidence="4 6" id="KW-1133">Transmembrane helix</keyword>
<dbReference type="Proteomes" id="UP001149821">
    <property type="component" value="Unassembled WGS sequence"/>
</dbReference>
<feature type="transmembrane region" description="Helical" evidence="6">
    <location>
        <begin position="12"/>
        <end position="30"/>
    </location>
</feature>
<feature type="transmembrane region" description="Helical" evidence="6">
    <location>
        <begin position="42"/>
        <end position="64"/>
    </location>
</feature>
<evidence type="ECO:0000256" key="3">
    <source>
        <dbReference type="ARBA" id="ARBA00022692"/>
    </source>
</evidence>
<evidence type="ECO:0000256" key="4">
    <source>
        <dbReference type="ARBA" id="ARBA00022989"/>
    </source>
</evidence>
<reference evidence="7" key="1">
    <citation type="submission" date="2021-12" db="EMBL/GenBank/DDBJ databases">
        <title>Enterovibrio ZSDZ35 sp. nov. and Enterovibrio ZSDZ42 sp. nov., isolated from coastal seawater in Qingdao.</title>
        <authorList>
            <person name="Zhang P."/>
        </authorList>
    </citation>
    <scope>NUCLEOTIDE SEQUENCE</scope>
    <source>
        <strain evidence="7">ZSDZ35</strain>
    </source>
</reference>
<feature type="transmembrane region" description="Helical" evidence="6">
    <location>
        <begin position="387"/>
        <end position="407"/>
    </location>
</feature>
<feature type="transmembrane region" description="Helical" evidence="6">
    <location>
        <begin position="76"/>
        <end position="98"/>
    </location>
</feature>
<evidence type="ECO:0000313" key="7">
    <source>
        <dbReference type="EMBL" id="MDD1782372.1"/>
    </source>
</evidence>
<dbReference type="RefSeq" id="WP_274143014.1">
    <property type="nucleotide sequence ID" value="NZ_JAJUBB010000010.1"/>
</dbReference>
<gene>
    <name evidence="7" type="ORF">LRP49_14465</name>
</gene>